<dbReference type="GO" id="GO:0003677">
    <property type="term" value="F:DNA binding"/>
    <property type="evidence" value="ECO:0007669"/>
    <property type="project" value="InterPro"/>
</dbReference>
<dbReference type="NCBIfam" id="TIGR00587">
    <property type="entry name" value="nfo"/>
    <property type="match status" value="1"/>
</dbReference>
<dbReference type="PROSITE" id="PS00730">
    <property type="entry name" value="AP_NUCLEASE_F2_2"/>
    <property type="match status" value="1"/>
</dbReference>
<feature type="binding site" evidence="7">
    <location>
        <position position="150"/>
    </location>
    <ligand>
        <name>Zn(2+)</name>
        <dbReference type="ChEBI" id="CHEBI:29105"/>
        <label>2</label>
    </ligand>
</feature>
<feature type="binding site" evidence="7">
    <location>
        <position position="233"/>
    </location>
    <ligand>
        <name>Zn(2+)</name>
        <dbReference type="ChEBI" id="CHEBI:29105"/>
        <label>3</label>
    </ligand>
</feature>
<evidence type="ECO:0000313" key="10">
    <source>
        <dbReference type="Proteomes" id="UP000028533"/>
    </source>
</evidence>
<evidence type="ECO:0000259" key="8">
    <source>
        <dbReference type="Pfam" id="PF01261"/>
    </source>
</evidence>
<keyword evidence="7" id="KW-0540">Nuclease</keyword>
<sequence>MDKVLLGCHVSMNKQNNYLVGSVNEAISYKANTFMIFTGPPQSTLRTNTNHLYINQMHELMNSYKIDAKDLVVHAPYIINIANSVDQNKWEFAVNFLIQEIKRCEEIKIPTLVLHPGSYTTGNYKDSLNQIIKALDIVSNYQVNVKIALETMSGKGTEVCSRLEDFKYILDNVKNKDKVGVCLDTCHLHDAGYDLSKWTEFKEQIKQNFSLDKVLCIHLNDSKNMISSHKDRHANIGYGYVGFDTLVNVVFDKDFSNISKILETPYIDKKAPYKIEIEDLLNKTFTNRL</sequence>
<evidence type="ECO:0000256" key="3">
    <source>
        <dbReference type="ARBA" id="ARBA00022763"/>
    </source>
</evidence>
<feature type="binding site" evidence="7">
    <location>
        <position position="184"/>
    </location>
    <ligand>
        <name>Zn(2+)</name>
        <dbReference type="ChEBI" id="CHEBI:29105"/>
        <label>2</label>
    </ligand>
</feature>
<gene>
    <name evidence="7 9" type="primary">nfo</name>
    <name evidence="9" type="ORF">MCAPa_2700</name>
</gene>
<dbReference type="Pfam" id="PF01261">
    <property type="entry name" value="AP_endonuc_2"/>
    <property type="match status" value="1"/>
</dbReference>
<dbReference type="InterPro" id="IPR001719">
    <property type="entry name" value="AP_endonuc_2"/>
</dbReference>
<feature type="binding site" evidence="7">
    <location>
        <position position="187"/>
    </location>
    <ligand>
        <name>Zn(2+)</name>
        <dbReference type="ChEBI" id="CHEBI:29105"/>
        <label>3</label>
    </ligand>
</feature>
<feature type="domain" description="Xylose isomerase-like TIM barrel" evidence="8">
    <location>
        <begin position="26"/>
        <end position="275"/>
    </location>
</feature>
<dbReference type="Gene3D" id="3.20.20.150">
    <property type="entry name" value="Divalent-metal-dependent TIM barrel enzymes"/>
    <property type="match status" value="1"/>
</dbReference>
<dbReference type="GO" id="GO:0008081">
    <property type="term" value="F:phosphoric diester hydrolase activity"/>
    <property type="evidence" value="ECO:0007669"/>
    <property type="project" value="TreeGrafter"/>
</dbReference>
<dbReference type="GO" id="GO:0006284">
    <property type="term" value="P:base-excision repair"/>
    <property type="evidence" value="ECO:0007669"/>
    <property type="project" value="TreeGrafter"/>
</dbReference>
<dbReference type="PROSITE" id="PS51432">
    <property type="entry name" value="AP_NUCLEASE_F2_4"/>
    <property type="match status" value="1"/>
</dbReference>
<accession>A0A084ERU7</accession>
<evidence type="ECO:0000256" key="4">
    <source>
        <dbReference type="ARBA" id="ARBA00022801"/>
    </source>
</evidence>
<dbReference type="InterPro" id="IPR013022">
    <property type="entry name" value="Xyl_isomerase-like_TIM-brl"/>
</dbReference>
<feature type="binding site" evidence="7">
    <location>
        <position position="74"/>
    </location>
    <ligand>
        <name>Zn(2+)</name>
        <dbReference type="ChEBI" id="CHEBI:29105"/>
        <label>1</label>
    </ligand>
</feature>
<feature type="binding site" evidence="7">
    <location>
        <position position="150"/>
    </location>
    <ligand>
        <name>Zn(2+)</name>
        <dbReference type="ChEBI" id="CHEBI:29105"/>
        <label>1</label>
    </ligand>
</feature>
<feature type="binding site" evidence="7">
    <location>
        <position position="218"/>
    </location>
    <ligand>
        <name>Zn(2+)</name>
        <dbReference type="ChEBI" id="CHEBI:29105"/>
        <label>2</label>
    </ligand>
</feature>
<dbReference type="GO" id="GO:0008270">
    <property type="term" value="F:zinc ion binding"/>
    <property type="evidence" value="ECO:0007669"/>
    <property type="project" value="UniProtKB-UniRule"/>
</dbReference>
<dbReference type="PANTHER" id="PTHR21445">
    <property type="entry name" value="ENDONUCLEASE IV ENDODEOXYRIBONUCLEASE IV"/>
    <property type="match status" value="1"/>
</dbReference>
<dbReference type="RefSeq" id="WP_036431442.1">
    <property type="nucleotide sequence ID" value="NZ_JFDO01000004.1"/>
</dbReference>
<dbReference type="GO" id="GO:0003906">
    <property type="term" value="F:DNA-(apurinic or apyrimidinic site) endonuclease activity"/>
    <property type="evidence" value="ECO:0007669"/>
    <property type="project" value="TreeGrafter"/>
</dbReference>
<comment type="cofactor">
    <cofactor evidence="7">
        <name>Zn(2+)</name>
        <dbReference type="ChEBI" id="CHEBI:29105"/>
    </cofactor>
    <text evidence="7">Binds 3 Zn(2+) ions.</text>
</comment>
<dbReference type="CDD" id="cd00019">
    <property type="entry name" value="AP2Ec"/>
    <property type="match status" value="1"/>
</dbReference>
<feature type="binding site" evidence="7">
    <location>
        <position position="263"/>
    </location>
    <ligand>
        <name>Zn(2+)</name>
        <dbReference type="ChEBI" id="CHEBI:29105"/>
        <label>2</label>
    </ligand>
</feature>
<dbReference type="InterPro" id="IPR036237">
    <property type="entry name" value="Xyl_isomerase-like_sf"/>
</dbReference>
<keyword evidence="7 9" id="KW-0255">Endonuclease</keyword>
<dbReference type="SMART" id="SM00518">
    <property type="entry name" value="AP2Ec"/>
    <property type="match status" value="1"/>
</dbReference>
<dbReference type="GO" id="GO:0008833">
    <property type="term" value="F:deoxyribonuclease IV (phage-T4-induced) activity"/>
    <property type="evidence" value="ECO:0007669"/>
    <property type="project" value="UniProtKB-UniRule"/>
</dbReference>
<evidence type="ECO:0000256" key="1">
    <source>
        <dbReference type="ARBA" id="ARBA00005340"/>
    </source>
</evidence>
<evidence type="ECO:0000256" key="5">
    <source>
        <dbReference type="ARBA" id="ARBA00022833"/>
    </source>
</evidence>
<dbReference type="EMBL" id="JFDO01000004">
    <property type="protein sequence ID" value="KEZ20689.1"/>
    <property type="molecule type" value="Genomic_DNA"/>
</dbReference>
<dbReference type="PANTHER" id="PTHR21445:SF0">
    <property type="entry name" value="APURINIC-APYRIMIDINIC ENDONUCLEASE"/>
    <property type="match status" value="1"/>
</dbReference>
<comment type="catalytic activity">
    <reaction evidence="7">
        <text>Endonucleolytic cleavage to 5'-phosphooligonucleotide end-products.</text>
        <dbReference type="EC" id="3.1.21.2"/>
    </reaction>
</comment>
<protein>
    <recommendedName>
        <fullName evidence="7">Probable endonuclease 4</fullName>
        <ecNumber evidence="7">3.1.21.2</ecNumber>
    </recommendedName>
    <alternativeName>
        <fullName evidence="7">Endodeoxyribonuclease IV</fullName>
    </alternativeName>
    <alternativeName>
        <fullName evidence="7">Endonuclease IV</fullName>
    </alternativeName>
</protein>
<keyword evidence="6 7" id="KW-0234">DNA repair</keyword>
<dbReference type="PROSITE" id="PS00729">
    <property type="entry name" value="AP_NUCLEASE_F2_1"/>
    <property type="match status" value="1"/>
</dbReference>
<dbReference type="EC" id="3.1.21.2" evidence="7"/>
<dbReference type="HAMAP" id="MF_00152">
    <property type="entry name" value="Nfo"/>
    <property type="match status" value="1"/>
</dbReference>
<keyword evidence="5 7" id="KW-0862">Zinc</keyword>
<reference evidence="9 10" key="1">
    <citation type="submission" date="2014-02" db="EMBL/GenBank/DDBJ databases">
        <title>Genome sequence of Mycoplasma capricolum subsp. capricolum strain 14232.</title>
        <authorList>
            <person name="Sirand-Pugnet P."/>
            <person name="Breton M."/>
            <person name="Dordet-Frisoni E."/>
            <person name="Baranowski E."/>
            <person name="Barre A."/>
            <person name="Couture C."/>
            <person name="Dupuy V."/>
            <person name="Gaurivaud P."/>
            <person name="Jacob D."/>
            <person name="Lemaitre C."/>
            <person name="Manso-Silvan L."/>
            <person name="Nikolski M."/>
            <person name="Nouvel L.-X."/>
            <person name="Poumarat F."/>
            <person name="Tardy F."/>
            <person name="Thebault P."/>
            <person name="Theil S."/>
            <person name="Citti C."/>
            <person name="Thiaucourt F."/>
            <person name="Blanchard A."/>
        </authorList>
    </citation>
    <scope>NUCLEOTIDE SEQUENCE [LARGE SCALE GENOMIC DNA]</scope>
    <source>
        <strain evidence="9 10">14232</strain>
    </source>
</reference>
<name>A0A084ERU7_MYCCA</name>
<dbReference type="Proteomes" id="UP000028533">
    <property type="component" value="Unassembled WGS sequence"/>
</dbReference>
<feature type="binding site" evidence="7">
    <location>
        <position position="115"/>
    </location>
    <ligand>
        <name>Zn(2+)</name>
        <dbReference type="ChEBI" id="CHEBI:29105"/>
        <label>1</label>
    </ligand>
</feature>
<dbReference type="FunFam" id="3.20.20.150:FF:000001">
    <property type="entry name" value="Probable endonuclease 4"/>
    <property type="match status" value="1"/>
</dbReference>
<organism evidence="9 10">
    <name type="scientific">Mycoplasma capricolum subsp. capricolum 14232</name>
    <dbReference type="NCBI Taxonomy" id="1188238"/>
    <lineage>
        <taxon>Bacteria</taxon>
        <taxon>Bacillati</taxon>
        <taxon>Mycoplasmatota</taxon>
        <taxon>Mollicutes</taxon>
        <taxon>Mycoplasmataceae</taxon>
        <taxon>Mycoplasma</taxon>
    </lineage>
</organism>
<keyword evidence="3 7" id="KW-0227">DNA damage</keyword>
<keyword evidence="4 7" id="KW-0378">Hydrolase</keyword>
<dbReference type="AlphaFoldDB" id="A0A084ERU7"/>
<evidence type="ECO:0000313" key="9">
    <source>
        <dbReference type="EMBL" id="KEZ20689.1"/>
    </source>
</evidence>
<evidence type="ECO:0000256" key="6">
    <source>
        <dbReference type="ARBA" id="ARBA00023204"/>
    </source>
</evidence>
<comment type="function">
    <text evidence="7">Endonuclease IV plays a role in DNA repair. It cleaves phosphodiester bonds at apurinic or apyrimidinic (AP) sites, generating a 3'-hydroxyl group and a 5'-terminal sugar phosphate.</text>
</comment>
<comment type="caution">
    <text evidence="9">The sequence shown here is derived from an EMBL/GenBank/DDBJ whole genome shotgun (WGS) entry which is preliminary data.</text>
</comment>
<feature type="binding site" evidence="7">
    <location>
        <position position="231"/>
    </location>
    <ligand>
        <name>Zn(2+)</name>
        <dbReference type="ChEBI" id="CHEBI:29105"/>
        <label>3</label>
    </ligand>
</feature>
<comment type="similarity">
    <text evidence="1 7">Belongs to the AP endonuclease 2 family.</text>
</comment>
<dbReference type="InterPro" id="IPR018246">
    <property type="entry name" value="AP_endonuc_F2_Zn_BS"/>
</dbReference>
<proteinExistence type="inferred from homology"/>
<keyword evidence="2 7" id="KW-0479">Metal-binding</keyword>
<dbReference type="SUPFAM" id="SSF51658">
    <property type="entry name" value="Xylose isomerase-like"/>
    <property type="match status" value="1"/>
</dbReference>
<evidence type="ECO:0000256" key="7">
    <source>
        <dbReference type="HAMAP-Rule" id="MF_00152"/>
    </source>
</evidence>
<dbReference type="NCBIfam" id="NF002196">
    <property type="entry name" value="PRK01060.1-1"/>
    <property type="match status" value="1"/>
</dbReference>
<evidence type="ECO:0000256" key="2">
    <source>
        <dbReference type="ARBA" id="ARBA00022723"/>
    </source>
</evidence>